<dbReference type="AlphaFoldDB" id="A0A183K189"/>
<dbReference type="EMBL" id="UZAK01032892">
    <property type="protein sequence ID" value="VDP32322.1"/>
    <property type="molecule type" value="Genomic_DNA"/>
</dbReference>
<protein>
    <submittedName>
        <fullName evidence="1 3">Uncharacterized protein</fullName>
    </submittedName>
</protein>
<reference evidence="1 2" key="2">
    <citation type="submission" date="2018-11" db="EMBL/GenBank/DDBJ databases">
        <authorList>
            <consortium name="Pathogen Informatics"/>
        </authorList>
    </citation>
    <scope>NUCLEOTIDE SEQUENCE [LARGE SCALE GENOMIC DNA]</scope>
    <source>
        <strain evidence="1">Dakar</strain>
        <strain evidence="2">Dakar, Senegal</strain>
    </source>
</reference>
<evidence type="ECO:0000313" key="3">
    <source>
        <dbReference type="WBParaSite" id="SCUD_0000875201-mRNA-1"/>
    </source>
</evidence>
<dbReference type="Proteomes" id="UP000279833">
    <property type="component" value="Unassembled WGS sequence"/>
</dbReference>
<sequence length="76" mass="8367">MVTGSWSSCAPLNWNQGFPTNPPGGSSISINPVTLQDIRIPSSQFRKQHPYFEKAVRRTSLTVAVYAWPYGSIGRG</sequence>
<accession>A0A183K189</accession>
<reference evidence="3" key="1">
    <citation type="submission" date="2016-06" db="UniProtKB">
        <authorList>
            <consortium name="WormBaseParasite"/>
        </authorList>
    </citation>
    <scope>IDENTIFICATION</scope>
</reference>
<keyword evidence="2" id="KW-1185">Reference proteome</keyword>
<organism evidence="3">
    <name type="scientific">Schistosoma curassoni</name>
    <dbReference type="NCBI Taxonomy" id="6186"/>
    <lineage>
        <taxon>Eukaryota</taxon>
        <taxon>Metazoa</taxon>
        <taxon>Spiralia</taxon>
        <taxon>Lophotrochozoa</taxon>
        <taxon>Platyhelminthes</taxon>
        <taxon>Trematoda</taxon>
        <taxon>Digenea</taxon>
        <taxon>Strigeidida</taxon>
        <taxon>Schistosomatoidea</taxon>
        <taxon>Schistosomatidae</taxon>
        <taxon>Schistosoma</taxon>
    </lineage>
</organism>
<gene>
    <name evidence="1" type="ORF">SCUD_LOCUS8752</name>
</gene>
<dbReference type="WBParaSite" id="SCUD_0000875201-mRNA-1">
    <property type="protein sequence ID" value="SCUD_0000875201-mRNA-1"/>
    <property type="gene ID" value="SCUD_0000875201"/>
</dbReference>
<proteinExistence type="predicted"/>
<name>A0A183K189_9TREM</name>
<evidence type="ECO:0000313" key="1">
    <source>
        <dbReference type="EMBL" id="VDP32322.1"/>
    </source>
</evidence>
<evidence type="ECO:0000313" key="2">
    <source>
        <dbReference type="Proteomes" id="UP000279833"/>
    </source>
</evidence>